<organism evidence="2 3">
    <name type="scientific">Fictibacillus terranigra</name>
    <dbReference type="NCBI Taxonomy" id="3058424"/>
    <lineage>
        <taxon>Bacteria</taxon>
        <taxon>Bacillati</taxon>
        <taxon>Bacillota</taxon>
        <taxon>Bacilli</taxon>
        <taxon>Bacillales</taxon>
        <taxon>Fictibacillaceae</taxon>
        <taxon>Fictibacillus</taxon>
    </lineage>
</organism>
<dbReference type="PANTHER" id="PTHR33434:SF2">
    <property type="entry name" value="FATTY ACID-BINDING PROTEIN TM_1468"/>
    <property type="match status" value="1"/>
</dbReference>
<reference evidence="2" key="1">
    <citation type="submission" date="2023-06" db="EMBL/GenBank/DDBJ databases">
        <title>Draft Genome Sequences of Representative Paenibacillus Polymyxa, Bacillus cereus, Fictibacillus sp., and Brevibacillus agri Strains Isolated from Amazonian Dark Earth.</title>
        <authorList>
            <person name="Pellegrinetti T.A."/>
            <person name="Cunha I.C.M."/>
            <person name="Chaves M.G."/>
            <person name="Freitas A.S."/>
            <person name="Silva A.V.R."/>
            <person name="Tsai S.M."/>
            <person name="Mendes L.W."/>
        </authorList>
    </citation>
    <scope>NUCLEOTIDE SEQUENCE</scope>
    <source>
        <strain evidence="2">CENA-BCM004</strain>
    </source>
</reference>
<dbReference type="PROSITE" id="PS51482">
    <property type="entry name" value="DEGV"/>
    <property type="match status" value="1"/>
</dbReference>
<dbReference type="Pfam" id="PF02645">
    <property type="entry name" value="DegV"/>
    <property type="match status" value="1"/>
</dbReference>
<protein>
    <submittedName>
        <fullName evidence="2">DegV family protein</fullName>
    </submittedName>
</protein>
<evidence type="ECO:0000313" key="3">
    <source>
        <dbReference type="Proteomes" id="UP001168694"/>
    </source>
</evidence>
<evidence type="ECO:0000313" key="2">
    <source>
        <dbReference type="EMBL" id="MDN4073694.1"/>
    </source>
</evidence>
<dbReference type="InterPro" id="IPR003797">
    <property type="entry name" value="DegV"/>
</dbReference>
<dbReference type="Gene3D" id="3.40.50.10170">
    <property type="match status" value="1"/>
</dbReference>
<dbReference type="SUPFAM" id="SSF82549">
    <property type="entry name" value="DAK1/DegV-like"/>
    <property type="match status" value="1"/>
</dbReference>
<dbReference type="EMBL" id="JAUHLN010000002">
    <property type="protein sequence ID" value="MDN4073694.1"/>
    <property type="molecule type" value="Genomic_DNA"/>
</dbReference>
<dbReference type="NCBIfam" id="TIGR00762">
    <property type="entry name" value="DegV"/>
    <property type="match status" value="1"/>
</dbReference>
<keyword evidence="1" id="KW-0446">Lipid-binding</keyword>
<evidence type="ECO:0000256" key="1">
    <source>
        <dbReference type="ARBA" id="ARBA00023121"/>
    </source>
</evidence>
<comment type="caution">
    <text evidence="2">The sequence shown here is derived from an EMBL/GenBank/DDBJ whole genome shotgun (WGS) entry which is preliminary data.</text>
</comment>
<keyword evidence="3" id="KW-1185">Reference proteome</keyword>
<dbReference type="Gene3D" id="3.30.1180.10">
    <property type="match status" value="1"/>
</dbReference>
<gene>
    <name evidence="2" type="ORF">QYF49_11845</name>
</gene>
<dbReference type="InterPro" id="IPR050270">
    <property type="entry name" value="DegV_domain_contain"/>
</dbReference>
<proteinExistence type="predicted"/>
<accession>A0ABT8E6Z6</accession>
<name>A0ABT8E6Z6_9BACL</name>
<dbReference type="Proteomes" id="UP001168694">
    <property type="component" value="Unassembled WGS sequence"/>
</dbReference>
<dbReference type="InterPro" id="IPR043168">
    <property type="entry name" value="DegV_C"/>
</dbReference>
<sequence>MSITLILDSASDYCVEHHTLSVPFVIIPLNITFKDDHYLDGVDISMDEFYERMAKEESLPKTSQPSPQAFYDVFLSELDKGNELIYLGLSSNLSGTVQSAGIAKGMLDETVQNKVHIIDTGTASAGIHVLLKEAEKLVQEGKNAVEIVASINEKKQSILGYVLLETLENVKKGGRISAVQGAVAEFLNIKPLLSVQNGIVGTVGKYRGKKKGLNKLMELLHDWKQKHPEKELFIIHSLPSKEDVIKEFGDLFSFHAFKSISFTRFGSTIGTYASENAIGFIFH</sequence>
<dbReference type="RefSeq" id="WP_290399799.1">
    <property type="nucleotide sequence ID" value="NZ_JAUHLN010000002.1"/>
</dbReference>
<dbReference type="PANTHER" id="PTHR33434">
    <property type="entry name" value="DEGV DOMAIN-CONTAINING PROTEIN DR_1986-RELATED"/>
    <property type="match status" value="1"/>
</dbReference>